<sequence length="330" mass="36672">MDVTFFNSKVYDKQFFVEENKRFGHKLNFLEVPLNEKTVLLAREAEAVCIFVNDIADSKVLQQLAKAGTKLVALRCAGFNNVDLKAAADLGLKVVRVPAYSPYAVAEHTLALILTLNRKTHRAYNRVREGNFSLNGLMGFDLHGRTVGLIGVGKIGLVTARILKGFGCTVLAYDVRESAEAQEIGVEYTSLEQLYQRSDIISLHCPLTPQTYHLINDYAIASMKDGVMLINTSRGAIIDSRAVIKGLKSEKIGYLGLDVYEEEGDLFFEDLSNKVIQDDVFVRLLSFNNVLITGHQAFFTTDAMQGITRVTLQNISDFEEGKPLVNEVLP</sequence>
<gene>
    <name evidence="7" type="ORF">OO017_03490</name>
</gene>
<evidence type="ECO:0000313" key="7">
    <source>
        <dbReference type="EMBL" id="MCX2738998.1"/>
    </source>
</evidence>
<dbReference type="InterPro" id="IPR029753">
    <property type="entry name" value="D-isomer_DH_CS"/>
</dbReference>
<evidence type="ECO:0000256" key="1">
    <source>
        <dbReference type="ARBA" id="ARBA00005854"/>
    </source>
</evidence>
<comment type="similarity">
    <text evidence="1 4">Belongs to the D-isomer specific 2-hydroxyacid dehydrogenase family.</text>
</comment>
<evidence type="ECO:0000256" key="3">
    <source>
        <dbReference type="ARBA" id="ARBA00023027"/>
    </source>
</evidence>
<keyword evidence="3" id="KW-0520">NAD</keyword>
<dbReference type="InterPro" id="IPR006139">
    <property type="entry name" value="D-isomer_2_OHA_DH_cat_dom"/>
</dbReference>
<dbReference type="PANTHER" id="PTHR43026">
    <property type="entry name" value="2-HYDROXYACID DEHYDROGENASE HOMOLOG 1-RELATED"/>
    <property type="match status" value="1"/>
</dbReference>
<dbReference type="EMBL" id="JAPFQO010000002">
    <property type="protein sequence ID" value="MCX2738998.1"/>
    <property type="molecule type" value="Genomic_DNA"/>
</dbReference>
<dbReference type="PROSITE" id="PS00670">
    <property type="entry name" value="D_2_HYDROXYACID_DH_2"/>
    <property type="match status" value="1"/>
</dbReference>
<dbReference type="RefSeq" id="WP_266051056.1">
    <property type="nucleotide sequence ID" value="NZ_JAPFQO010000002.1"/>
</dbReference>
<dbReference type="PANTHER" id="PTHR43026:SF1">
    <property type="entry name" value="2-HYDROXYACID DEHYDROGENASE HOMOLOG 1-RELATED"/>
    <property type="match status" value="1"/>
</dbReference>
<proteinExistence type="inferred from homology"/>
<evidence type="ECO:0000256" key="4">
    <source>
        <dbReference type="RuleBase" id="RU003719"/>
    </source>
</evidence>
<evidence type="ECO:0000259" key="5">
    <source>
        <dbReference type="Pfam" id="PF00389"/>
    </source>
</evidence>
<dbReference type="Proteomes" id="UP001207228">
    <property type="component" value="Unassembled WGS sequence"/>
</dbReference>
<feature type="domain" description="D-isomer specific 2-hydroxyacid dehydrogenase catalytic" evidence="5">
    <location>
        <begin position="23"/>
        <end position="328"/>
    </location>
</feature>
<dbReference type="SUPFAM" id="SSF52283">
    <property type="entry name" value="Formate/glycerate dehydrogenase catalytic domain-like"/>
    <property type="match status" value="1"/>
</dbReference>
<keyword evidence="2 4" id="KW-0560">Oxidoreductase</keyword>
<protein>
    <submittedName>
        <fullName evidence="7">2-hydroxyacid dehydrogenase</fullName>
    </submittedName>
</protein>
<accession>A0ABT3RAW0</accession>
<dbReference type="InterPro" id="IPR036291">
    <property type="entry name" value="NAD(P)-bd_dom_sf"/>
</dbReference>
<dbReference type="PROSITE" id="PS00671">
    <property type="entry name" value="D_2_HYDROXYACID_DH_3"/>
    <property type="match status" value="1"/>
</dbReference>
<dbReference type="Gene3D" id="3.40.50.720">
    <property type="entry name" value="NAD(P)-binding Rossmann-like Domain"/>
    <property type="match status" value="2"/>
</dbReference>
<name>A0ABT3RAW0_9BACT</name>
<evidence type="ECO:0000256" key="2">
    <source>
        <dbReference type="ARBA" id="ARBA00023002"/>
    </source>
</evidence>
<dbReference type="SUPFAM" id="SSF51735">
    <property type="entry name" value="NAD(P)-binding Rossmann-fold domains"/>
    <property type="match status" value="1"/>
</dbReference>
<evidence type="ECO:0000313" key="8">
    <source>
        <dbReference type="Proteomes" id="UP001207228"/>
    </source>
</evidence>
<organism evidence="7 8">
    <name type="scientific">Pontibacter anaerobius</name>
    <dbReference type="NCBI Taxonomy" id="2993940"/>
    <lineage>
        <taxon>Bacteria</taxon>
        <taxon>Pseudomonadati</taxon>
        <taxon>Bacteroidota</taxon>
        <taxon>Cytophagia</taxon>
        <taxon>Cytophagales</taxon>
        <taxon>Hymenobacteraceae</taxon>
        <taxon>Pontibacter</taxon>
    </lineage>
</organism>
<dbReference type="InterPro" id="IPR006140">
    <property type="entry name" value="D-isomer_DH_NAD-bd"/>
</dbReference>
<reference evidence="7 8" key="1">
    <citation type="submission" date="2022-11" db="EMBL/GenBank/DDBJ databases">
        <title>The characterization of three novel Bacteroidetes species and genomic analysis of their roles in tidal elemental geochemical cycles.</title>
        <authorList>
            <person name="Ma K.-J."/>
        </authorList>
    </citation>
    <scope>NUCLEOTIDE SEQUENCE [LARGE SCALE GENOMIC DNA]</scope>
    <source>
        <strain evidence="7 8">M82</strain>
    </source>
</reference>
<feature type="domain" description="D-isomer specific 2-hydroxyacid dehydrogenase NAD-binding" evidence="6">
    <location>
        <begin position="110"/>
        <end position="297"/>
    </location>
</feature>
<evidence type="ECO:0000259" key="6">
    <source>
        <dbReference type="Pfam" id="PF02826"/>
    </source>
</evidence>
<keyword evidence="8" id="KW-1185">Reference proteome</keyword>
<dbReference type="CDD" id="cd12183">
    <property type="entry name" value="LDH_like_2"/>
    <property type="match status" value="1"/>
</dbReference>
<comment type="caution">
    <text evidence="7">The sequence shown here is derived from an EMBL/GenBank/DDBJ whole genome shotgun (WGS) entry which is preliminary data.</text>
</comment>
<dbReference type="Pfam" id="PF00389">
    <property type="entry name" value="2-Hacid_dh"/>
    <property type="match status" value="1"/>
</dbReference>
<dbReference type="InterPro" id="IPR058205">
    <property type="entry name" value="D-LDH-like"/>
</dbReference>
<dbReference type="Pfam" id="PF02826">
    <property type="entry name" value="2-Hacid_dh_C"/>
    <property type="match status" value="1"/>
</dbReference>